<dbReference type="Gene3D" id="3.30.70.890">
    <property type="entry name" value="GHMP kinase, C-terminal domain"/>
    <property type="match status" value="1"/>
</dbReference>
<dbReference type="Pfam" id="PF00288">
    <property type="entry name" value="GHMP_kinases_N"/>
    <property type="match status" value="1"/>
</dbReference>
<evidence type="ECO:0000256" key="14">
    <source>
        <dbReference type="ARBA" id="ARBA00029326"/>
    </source>
</evidence>
<dbReference type="FunCoup" id="E4ZN02">
    <property type="interactions" value="104"/>
</dbReference>
<dbReference type="GO" id="GO:0004631">
    <property type="term" value="F:phosphomevalonate kinase activity"/>
    <property type="evidence" value="ECO:0007669"/>
    <property type="project" value="UniProtKB-UniRule"/>
</dbReference>
<comment type="catalytic activity">
    <reaction evidence="14">
        <text>(R)-5-phosphomevalonate + ATP = (R)-5-diphosphomevalonate + ADP</text>
        <dbReference type="Rhea" id="RHEA:16341"/>
        <dbReference type="ChEBI" id="CHEBI:30616"/>
        <dbReference type="ChEBI" id="CHEBI:57557"/>
        <dbReference type="ChEBI" id="CHEBI:58146"/>
        <dbReference type="ChEBI" id="CHEBI:456216"/>
        <dbReference type="EC" id="2.7.4.2"/>
    </reaction>
    <physiologicalReaction direction="left-to-right" evidence="14">
        <dbReference type="Rhea" id="RHEA:16342"/>
    </physiologicalReaction>
</comment>
<proteinExistence type="inferred from homology"/>
<comment type="similarity">
    <text evidence="2 15">Belongs to the GHMP kinase family. Mevalonate kinase subfamily.</text>
</comment>
<dbReference type="STRING" id="985895.E4ZN02"/>
<evidence type="ECO:0000256" key="8">
    <source>
        <dbReference type="ARBA" id="ARBA00022840"/>
    </source>
</evidence>
<dbReference type="PANTHER" id="PTHR31814">
    <property type="match status" value="1"/>
</dbReference>
<dbReference type="Proteomes" id="UP000002668">
    <property type="component" value="Genome"/>
</dbReference>
<evidence type="ECO:0000256" key="15">
    <source>
        <dbReference type="PIRNR" id="PIRNR017288"/>
    </source>
</evidence>
<dbReference type="GO" id="GO:0005524">
    <property type="term" value="F:ATP binding"/>
    <property type="evidence" value="ECO:0007669"/>
    <property type="project" value="UniProtKB-UniRule"/>
</dbReference>
<keyword evidence="11 15" id="KW-0443">Lipid metabolism</keyword>
<evidence type="ECO:0000256" key="10">
    <source>
        <dbReference type="ARBA" id="ARBA00023011"/>
    </source>
</evidence>
<dbReference type="AlphaFoldDB" id="E4ZN02"/>
<evidence type="ECO:0000259" key="16">
    <source>
        <dbReference type="Pfam" id="PF00288"/>
    </source>
</evidence>
<dbReference type="InParanoid" id="E4ZN02"/>
<keyword evidence="10" id="KW-0756">Sterol biosynthesis</keyword>
<dbReference type="EC" id="2.7.4.2" evidence="3 15"/>
<evidence type="ECO:0000256" key="1">
    <source>
        <dbReference type="ARBA" id="ARBA00005017"/>
    </source>
</evidence>
<dbReference type="GO" id="GO:0031388">
    <property type="term" value="P:organic acid phosphorylation"/>
    <property type="evidence" value="ECO:0007669"/>
    <property type="project" value="EnsemblFungi"/>
</dbReference>
<dbReference type="PIRSF" id="PIRSF017288">
    <property type="entry name" value="PMK_GHMP_euk"/>
    <property type="match status" value="1"/>
</dbReference>
<dbReference type="OrthoDB" id="10262935at2759"/>
<dbReference type="GeneID" id="13287035"/>
<keyword evidence="6" id="KW-0547">Nucleotide-binding</keyword>
<dbReference type="InterPro" id="IPR014721">
    <property type="entry name" value="Ribsml_uS5_D2-typ_fold_subgr"/>
</dbReference>
<dbReference type="PANTHER" id="PTHR31814:SF2">
    <property type="entry name" value="PHOSPHOMEVALONATE KINASE"/>
    <property type="match status" value="1"/>
</dbReference>
<evidence type="ECO:0000256" key="11">
    <source>
        <dbReference type="ARBA" id="ARBA00023098"/>
    </source>
</evidence>
<dbReference type="InterPro" id="IPR036554">
    <property type="entry name" value="GHMP_kinase_C_sf"/>
</dbReference>
<gene>
    <name evidence="17" type="ORF">LEMA_P053110.1</name>
</gene>
<evidence type="ECO:0000256" key="3">
    <source>
        <dbReference type="ARBA" id="ARBA00012958"/>
    </source>
</evidence>
<dbReference type="InterPro" id="IPR006204">
    <property type="entry name" value="GHMP_kinase_N_dom"/>
</dbReference>
<feature type="domain" description="GHMP kinase N-terminal" evidence="16">
    <location>
        <begin position="177"/>
        <end position="243"/>
    </location>
</feature>
<evidence type="ECO:0000313" key="18">
    <source>
        <dbReference type="Proteomes" id="UP000002668"/>
    </source>
</evidence>
<dbReference type="SUPFAM" id="SSF54211">
    <property type="entry name" value="Ribosomal protein S5 domain 2-like"/>
    <property type="match status" value="1"/>
</dbReference>
<dbReference type="RefSeq" id="XP_003835970.1">
    <property type="nucleotide sequence ID" value="XM_003835922.1"/>
</dbReference>
<evidence type="ECO:0000256" key="4">
    <source>
        <dbReference type="ARBA" id="ARBA00022516"/>
    </source>
</evidence>
<evidence type="ECO:0000256" key="2">
    <source>
        <dbReference type="ARBA" id="ARBA00006495"/>
    </source>
</evidence>
<name>E4ZN02_LEPMJ</name>
<accession>E4ZN02</accession>
<dbReference type="EMBL" id="FP929094">
    <property type="protein sequence ID" value="CBX92605.1"/>
    <property type="molecule type" value="Genomic_DNA"/>
</dbReference>
<organism evidence="18">
    <name type="scientific">Leptosphaeria maculans (strain JN3 / isolate v23.1.3 / race Av1-4-5-6-7-8)</name>
    <name type="common">Blackleg fungus</name>
    <name type="synonym">Phoma lingam</name>
    <dbReference type="NCBI Taxonomy" id="985895"/>
    <lineage>
        <taxon>Eukaryota</taxon>
        <taxon>Fungi</taxon>
        <taxon>Dikarya</taxon>
        <taxon>Ascomycota</taxon>
        <taxon>Pezizomycotina</taxon>
        <taxon>Dothideomycetes</taxon>
        <taxon>Pleosporomycetidae</taxon>
        <taxon>Pleosporales</taxon>
        <taxon>Pleosporineae</taxon>
        <taxon>Leptosphaeriaceae</taxon>
        <taxon>Plenodomus</taxon>
        <taxon>Plenodomus lingam/Leptosphaeria maculans species complex</taxon>
    </lineage>
</organism>
<keyword evidence="7 15" id="KW-0418">Kinase</keyword>
<evidence type="ECO:0000256" key="9">
    <source>
        <dbReference type="ARBA" id="ARBA00022955"/>
    </source>
</evidence>
<dbReference type="GO" id="GO:0005777">
    <property type="term" value="C:peroxisome"/>
    <property type="evidence" value="ECO:0007669"/>
    <property type="project" value="TreeGrafter"/>
</dbReference>
<keyword evidence="4 15" id="KW-0444">Lipid biosynthesis</keyword>
<dbReference type="GO" id="GO:0006696">
    <property type="term" value="P:ergosterol biosynthetic process"/>
    <property type="evidence" value="ECO:0007669"/>
    <property type="project" value="EnsemblFungi"/>
</dbReference>
<dbReference type="InterPro" id="IPR020568">
    <property type="entry name" value="Ribosomal_Su5_D2-typ_SF"/>
</dbReference>
<evidence type="ECO:0000256" key="12">
    <source>
        <dbReference type="ARBA" id="ARBA00023166"/>
    </source>
</evidence>
<evidence type="ECO:0000313" key="17">
    <source>
        <dbReference type="EMBL" id="CBX92605.1"/>
    </source>
</evidence>
<keyword evidence="12" id="KW-1207">Sterol metabolism</keyword>
<dbReference type="InterPro" id="IPR035102">
    <property type="entry name" value="Phosphomevalonate_kinase"/>
</dbReference>
<dbReference type="UniPathway" id="UPA00057">
    <property type="reaction ID" value="UER00099"/>
</dbReference>
<dbReference type="HOGENOM" id="CLU_022059_1_0_1"/>
<dbReference type="Gene3D" id="3.30.230.10">
    <property type="match status" value="1"/>
</dbReference>
<comment type="pathway">
    <text evidence="1 15">Isoprenoid biosynthesis; isopentenyl diphosphate biosynthesis via mevalonate pathway; isopentenyl diphosphate from (R)-mevalonate: step 2/3.</text>
</comment>
<keyword evidence="13 15" id="KW-0753">Steroid metabolism</keyword>
<protein>
    <recommendedName>
        <fullName evidence="3 15">Phosphomevalonate kinase</fullName>
        <ecNumber evidence="3 15">2.7.4.2</ecNumber>
    </recommendedName>
</protein>
<evidence type="ECO:0000256" key="6">
    <source>
        <dbReference type="ARBA" id="ARBA00022741"/>
    </source>
</evidence>
<evidence type="ECO:0000256" key="5">
    <source>
        <dbReference type="ARBA" id="ARBA00022679"/>
    </source>
</evidence>
<dbReference type="eggNOG" id="KOG4519">
    <property type="taxonomic scope" value="Eukaryota"/>
</dbReference>
<dbReference type="OMA" id="LVIHRTM"/>
<dbReference type="FunFam" id="3.30.70.890:FF:000018">
    <property type="entry name" value="Phosphomevalonate kinase"/>
    <property type="match status" value="1"/>
</dbReference>
<evidence type="ECO:0000256" key="7">
    <source>
        <dbReference type="ARBA" id="ARBA00022777"/>
    </source>
</evidence>
<dbReference type="VEuPathDB" id="FungiDB:LEMA_P053110.1"/>
<dbReference type="GO" id="GO:0019287">
    <property type="term" value="P:isopentenyl diphosphate biosynthetic process, mevalonate pathway"/>
    <property type="evidence" value="ECO:0007669"/>
    <property type="project" value="UniProtKB-UniRule"/>
</dbReference>
<dbReference type="InterPro" id="IPR016005">
    <property type="entry name" value="Erg8"/>
</dbReference>
<evidence type="ECO:0000256" key="13">
    <source>
        <dbReference type="ARBA" id="ARBA00023221"/>
    </source>
</evidence>
<keyword evidence="5 15" id="KW-0808">Transferase</keyword>
<keyword evidence="8" id="KW-0067">ATP-binding</keyword>
<dbReference type="SUPFAM" id="SSF55060">
    <property type="entry name" value="GHMP Kinase, C-terminal domain"/>
    <property type="match status" value="1"/>
</dbReference>
<dbReference type="GO" id="GO:0010142">
    <property type="term" value="P:farnesyl diphosphate biosynthetic process, mevalonate pathway"/>
    <property type="evidence" value="ECO:0007669"/>
    <property type="project" value="EnsemblFungi"/>
</dbReference>
<keyword evidence="9 15" id="KW-0752">Steroid biosynthesis</keyword>
<reference evidence="18" key="1">
    <citation type="journal article" date="2011" name="Nat. Commun.">
        <title>Effector diversification within compartments of the Leptosphaeria maculans genome affected by Repeat-Induced Point mutations.</title>
        <authorList>
            <person name="Rouxel T."/>
            <person name="Grandaubert J."/>
            <person name="Hane J.K."/>
            <person name="Hoede C."/>
            <person name="van de Wouw A.P."/>
            <person name="Couloux A."/>
            <person name="Dominguez V."/>
            <person name="Anthouard V."/>
            <person name="Bally P."/>
            <person name="Bourras S."/>
            <person name="Cozijnsen A.J."/>
            <person name="Ciuffetti L.M."/>
            <person name="Degrave A."/>
            <person name="Dilmaghani A."/>
            <person name="Duret L."/>
            <person name="Fudal I."/>
            <person name="Goodwin S.B."/>
            <person name="Gout L."/>
            <person name="Glaser N."/>
            <person name="Linglin J."/>
            <person name="Kema G.H.J."/>
            <person name="Lapalu N."/>
            <person name="Lawrence C.B."/>
            <person name="May K."/>
            <person name="Meyer M."/>
            <person name="Ollivier B."/>
            <person name="Poulain J."/>
            <person name="Schoch C.L."/>
            <person name="Simon A."/>
            <person name="Spatafora J.W."/>
            <person name="Stachowiak A."/>
            <person name="Turgeon B.G."/>
            <person name="Tyler B.M."/>
            <person name="Vincent D."/>
            <person name="Weissenbach J."/>
            <person name="Amselem J."/>
            <person name="Quesneville H."/>
            <person name="Oliver R.P."/>
            <person name="Wincker P."/>
            <person name="Balesdent M.-H."/>
            <person name="Howlett B.J."/>
        </authorList>
    </citation>
    <scope>NUCLEOTIDE SEQUENCE [LARGE SCALE GENOMIC DNA]</scope>
    <source>
        <strain evidence="18">JN3 / isolate v23.1.3 / race Av1-4-5-6-7-8</strain>
    </source>
</reference>
<sequence length="479" mass="51636">MSPTTDPDADAASLTPTAVSCPAKVLVAGGYLVLDRAYTGLVFGLDARIHSVVEPIKTRSGVTITGIVVTSPQFREAIWEYGYRSLGEEGGIAVTQLSVGHEQSISASKNPFIETALAYALTYIFTLLPNNLIRPSNIRILADQAYYSNPGQPRTTTTSSSNPSRFPDFTVPLRDAHKTGLGSSAALVTSFTAALLSFYLPPSLFDLNTPQGQTILHNLAQASHSHAQGKVGSGFDIASAVYGSCLYKRFSPSLLSTLPAPGTPGFARNLKTLVEGPAWDTEIHKAAIQMPRHLRLVMCDVDCGSETPSMVKKVLAWRSAHREAADTLWSNLQAGNEALAKELTRLAQSPEPDETRYETLRTIIKSNRSLIREMGQQSGVPMEPRQQTRLLDYCSELEGVVGGVVPGAGGFDAVVLLVEDKQDVLAKLKTALEQYRDEDDADAPGGVKIGKVGIIGVREEMVGVRQEDLGLYSEWESSS</sequence>
<keyword evidence="18" id="KW-1185">Reference proteome</keyword>